<evidence type="ECO:0000259" key="19">
    <source>
        <dbReference type="Pfam" id="PF24609"/>
    </source>
</evidence>
<reference evidence="20" key="1">
    <citation type="submission" date="2023-07" db="EMBL/GenBank/DDBJ databases">
        <title>Chromosome-level Genome Assembly of Striped Snakehead (Channa striata).</title>
        <authorList>
            <person name="Liu H."/>
        </authorList>
    </citation>
    <scope>NUCLEOTIDE SEQUENCE</scope>
    <source>
        <strain evidence="20">Gz</strain>
        <tissue evidence="20">Muscle</tissue>
    </source>
</reference>
<feature type="transmembrane region" description="Helical" evidence="16">
    <location>
        <begin position="1162"/>
        <end position="1182"/>
    </location>
</feature>
<dbReference type="GO" id="GO:0019228">
    <property type="term" value="P:neuronal action potential"/>
    <property type="evidence" value="ECO:0007669"/>
    <property type="project" value="TreeGrafter"/>
</dbReference>
<feature type="domain" description="Ion transport" evidence="17">
    <location>
        <begin position="8"/>
        <end position="278"/>
    </location>
</feature>
<dbReference type="InterPro" id="IPR027359">
    <property type="entry name" value="Volt_channel_dom_sf"/>
</dbReference>
<keyword evidence="13" id="KW-0739">Sodium transport</keyword>
<evidence type="ECO:0000256" key="14">
    <source>
        <dbReference type="ARBA" id="ARBA00023303"/>
    </source>
</evidence>
<evidence type="ECO:0000256" key="11">
    <source>
        <dbReference type="ARBA" id="ARBA00023136"/>
    </source>
</evidence>
<dbReference type="InterPro" id="IPR005821">
    <property type="entry name" value="Ion_trans_dom"/>
</dbReference>
<evidence type="ECO:0000313" key="21">
    <source>
        <dbReference type="Proteomes" id="UP001187415"/>
    </source>
</evidence>
<evidence type="ECO:0000259" key="17">
    <source>
        <dbReference type="Pfam" id="PF00520"/>
    </source>
</evidence>
<evidence type="ECO:0000256" key="13">
    <source>
        <dbReference type="ARBA" id="ARBA00023201"/>
    </source>
</evidence>
<feature type="transmembrane region" description="Helical" evidence="16">
    <location>
        <begin position="1034"/>
        <end position="1053"/>
    </location>
</feature>
<evidence type="ECO:0000256" key="16">
    <source>
        <dbReference type="SAM" id="Phobius"/>
    </source>
</evidence>
<feature type="transmembrane region" description="Helical" evidence="16">
    <location>
        <begin position="414"/>
        <end position="435"/>
    </location>
</feature>
<dbReference type="PANTHER" id="PTHR10037:SF223">
    <property type="entry name" value="SODIUM CHANNEL PROTEIN TYPE 4 SUBUNIT ALPHA"/>
    <property type="match status" value="1"/>
</dbReference>
<feature type="compositionally biased region" description="Acidic residues" evidence="15">
    <location>
        <begin position="304"/>
        <end position="313"/>
    </location>
</feature>
<feature type="domain" description="Ion transport" evidence="17">
    <location>
        <begin position="383"/>
        <end position="610"/>
    </location>
</feature>
<dbReference type="Gene3D" id="1.10.287.70">
    <property type="match status" value="4"/>
</dbReference>
<feature type="transmembrane region" description="Helical" evidence="16">
    <location>
        <begin position="895"/>
        <end position="915"/>
    </location>
</feature>
<feature type="transmembrane region" description="Helical" evidence="16">
    <location>
        <begin position="51"/>
        <end position="75"/>
    </location>
</feature>
<evidence type="ECO:0000256" key="9">
    <source>
        <dbReference type="ARBA" id="ARBA00023053"/>
    </source>
</evidence>
<evidence type="ECO:0000256" key="7">
    <source>
        <dbReference type="ARBA" id="ARBA00022882"/>
    </source>
</evidence>
<name>A0AA88MTM2_CHASR</name>
<evidence type="ECO:0000256" key="2">
    <source>
        <dbReference type="ARBA" id="ARBA00022448"/>
    </source>
</evidence>
<dbReference type="Gene3D" id="1.20.5.1190">
    <property type="entry name" value="iswi atpase"/>
    <property type="match status" value="1"/>
</dbReference>
<protein>
    <recommendedName>
        <fullName evidence="22">Sodium channel protein</fullName>
    </recommendedName>
</protein>
<keyword evidence="10" id="KW-0406">Ion transport</keyword>
<dbReference type="PANTHER" id="PTHR10037">
    <property type="entry name" value="VOLTAGE-GATED CATION CHANNEL CALCIUM AND SODIUM"/>
    <property type="match status" value="1"/>
</dbReference>
<feature type="transmembrane region" description="Helical" evidence="16">
    <location>
        <begin position="1132"/>
        <end position="1150"/>
    </location>
</feature>
<evidence type="ECO:0000256" key="1">
    <source>
        <dbReference type="ARBA" id="ARBA00004651"/>
    </source>
</evidence>
<accession>A0AA88MTM2</accession>
<dbReference type="FunFam" id="1.10.287.70:FF:000001">
    <property type="entry name" value="Sodium channel protein"/>
    <property type="match status" value="1"/>
</dbReference>
<proteinExistence type="predicted"/>
<dbReference type="InterPro" id="IPR058542">
    <property type="entry name" value="IQ_SCN5A_C"/>
</dbReference>
<feature type="transmembrane region" description="Helical" evidence="16">
    <location>
        <begin position="247"/>
        <end position="274"/>
    </location>
</feature>
<sequence>MAMIDPPEWNGIAELVFIAIYTLEVIVKVNARGFCVGRFTFLRDPCNWLDVMVIITGLLTLCVELDEAYVLSVLFRALKLITVYPGVRRTAGVFIQSVKRLAGVFVLMMFGLSILSLIGLQFFIGSLRNKCIMMPLPGNLTDISWATSYSGNNTGNMDFVFQQYTDNSANYFYRHGDADPLLCGNSSSAGVCPEDYSCLKAGGNPNYGITSFDMFGWSLLSLFRIMMQDFWENLLQLVLRATGKTSVIFFMLGFFPACFCLLSLVLAMVVVVFVEQDEDNVAEAKQKEEEFSQILEAIKKREEEEGQVSDGDDFTQKKDPAPHKKSSAAETMSHEQEQTQVSGRNPRLCSPCWYAFANLFLKWNCCGCWRRFKQCLQAFVMNPFFDLVIVLSIILNTVFMALEHYPMTSQFECMCALAELIFTGIFIVEIILRILAMDPYGYFKVDWNIYDFIIMTGSLLDLFLQVVDGLYMMGIFILLRVLRLGRWWPTFNLWMKTIWTSVKALKNLMFILFVMVFVSSMVAMHLFSKDYQVHVHRISSDNTLPRWHMCDFFHAFLIVVRILCGEWIETMWDCMVVSGQTKCLIFYFVVLIIGNLLVLNLFLALLLSSFCGSSHVPEEKRNNNVKIAINRIKKAMCGTRTWICRDKKAADSKKDKEGVALHVVTSDQNVGSSRVPIAETEDEFKKSENEKEEVKKQQCDIEGKITEVQQEAEDENHQGNTPEACCWDSCYRCCPFLGIDTSQGKGKVWSNFRRTCLLIEQHKYFEIFIIIIILLSSIALVFEDVHLQHRSVLHTALDTADQVFAFLFLLEMVIKWVALGLKKYFSSFWCWLDFVILAVSLMAIAAGMLGYTEMGAGLTLKTLRTLRPLRVLSRFQGSRVVLKVLSGTLRSLGKVLLLILVVWLLFNIIGVNLFAGKFHHCYNETSGKLFPETEVNNKTDCLFLAGAQWKTSYINFDNVAVAYLALLQVATFKGWLEIMYSAVDSRQVEDQPVYETNRYMYLYFISFIFFGCFFTFNVFIRVFIDALDLQKHKIFSLLNIFSFNFVLYFHLYFGGKHVFMTKDQQTFSRALKNLCSKPPVKVVPRPQNHCRAWLFDLVTHSLFEVFMVVLIFLNMVALMVETDNMSEKAEMILFWFHFVFIIIFLIEFLLKIIALGKQYFTSCWNILDFTVLAATILALFIADVAEKYFISPVAFPIFRVARVFRILHLFHFTRGIQRLLLAFVMSLPALLNICFLLFVLMFSYSIFGMFNFAFVKKEAMIDDMFNFETFGNSITCMFVITTRAGWDSMLIPFLNTLPDCDPDIENPGFTVRGNCVSPAVGIIFCTSYILLSLLLVLHLYIAVILEAFNPDESEQLSDDDLQMFYKTWRKFDPNASQVIQHSQLSDLCDSLRAPLRIPKANTVSLTHMDLPRLPGDKIHCLDVLIALTAEVFGEPGERDTLKAKMEEMFGSSSLSKDPRELVTSTQRRKQEEAAAMVIQRAYRKHHRHTEGGVALRNGASGV</sequence>
<feature type="transmembrane region" description="Helical" evidence="16">
    <location>
        <begin position="12"/>
        <end position="31"/>
    </location>
</feature>
<evidence type="ECO:0000259" key="18">
    <source>
        <dbReference type="Pfam" id="PF06512"/>
    </source>
</evidence>
<feature type="transmembrane region" description="Helical" evidence="16">
    <location>
        <begin position="1101"/>
        <end position="1120"/>
    </location>
</feature>
<dbReference type="FunFam" id="1.10.287.70:FF:000117">
    <property type="entry name" value="Voltage-gated Ca2+ channel, alpha subunit"/>
    <property type="match status" value="1"/>
</dbReference>
<keyword evidence="7" id="KW-0851">Voltage-gated channel</keyword>
<dbReference type="CDD" id="cd13433">
    <property type="entry name" value="Na_channel_gate"/>
    <property type="match status" value="1"/>
</dbReference>
<feature type="domain" description="Sodium ion transport-associated" evidence="18">
    <location>
        <begin position="674"/>
        <end position="756"/>
    </location>
</feature>
<dbReference type="InterPro" id="IPR010526">
    <property type="entry name" value="Na_trans_assoc_dom"/>
</dbReference>
<feature type="transmembrane region" description="Helical" evidence="16">
    <location>
        <begin position="1219"/>
        <end position="1247"/>
    </location>
</feature>
<feature type="domain" description="Ion transport" evidence="17">
    <location>
        <begin position="1100"/>
        <end position="1354"/>
    </location>
</feature>
<keyword evidence="21" id="KW-1185">Reference proteome</keyword>
<feature type="region of interest" description="Disordered" evidence="15">
    <location>
        <begin position="302"/>
        <end position="344"/>
    </location>
</feature>
<dbReference type="Pfam" id="PF00520">
    <property type="entry name" value="Ion_trans"/>
    <property type="match status" value="4"/>
</dbReference>
<dbReference type="GO" id="GO:0086010">
    <property type="term" value="P:membrane depolarization during action potential"/>
    <property type="evidence" value="ECO:0007669"/>
    <property type="project" value="TreeGrafter"/>
</dbReference>
<gene>
    <name evidence="20" type="ORF">Q5P01_013053</name>
</gene>
<comment type="subcellular location">
    <subcellularLocation>
        <location evidence="1">Cell membrane</location>
        <topology evidence="1">Multi-pass membrane protein</topology>
    </subcellularLocation>
</comment>
<evidence type="ECO:0000256" key="12">
    <source>
        <dbReference type="ARBA" id="ARBA00023157"/>
    </source>
</evidence>
<evidence type="ECO:0000256" key="15">
    <source>
        <dbReference type="SAM" id="MobiDB-lite"/>
    </source>
</evidence>
<evidence type="ECO:0000256" key="3">
    <source>
        <dbReference type="ARBA" id="ARBA00022461"/>
    </source>
</evidence>
<evidence type="ECO:0000313" key="20">
    <source>
        <dbReference type="EMBL" id="KAK2842853.1"/>
    </source>
</evidence>
<feature type="transmembrane region" description="Helical" evidence="16">
    <location>
        <begin position="764"/>
        <end position="782"/>
    </location>
</feature>
<dbReference type="EMBL" id="JAUPFM010000009">
    <property type="protein sequence ID" value="KAK2842853.1"/>
    <property type="molecule type" value="Genomic_DNA"/>
</dbReference>
<feature type="transmembrane region" description="Helical" evidence="16">
    <location>
        <begin position="101"/>
        <end position="124"/>
    </location>
</feature>
<feature type="transmembrane region" description="Helical" evidence="16">
    <location>
        <begin position="1319"/>
        <end position="1345"/>
    </location>
</feature>
<keyword evidence="2" id="KW-0813">Transport</keyword>
<dbReference type="Proteomes" id="UP001187415">
    <property type="component" value="Unassembled WGS sequence"/>
</dbReference>
<organism evidence="20 21">
    <name type="scientific">Channa striata</name>
    <name type="common">Snakehead murrel</name>
    <name type="synonym">Ophicephalus striatus</name>
    <dbReference type="NCBI Taxonomy" id="64152"/>
    <lineage>
        <taxon>Eukaryota</taxon>
        <taxon>Metazoa</taxon>
        <taxon>Chordata</taxon>
        <taxon>Craniata</taxon>
        <taxon>Vertebrata</taxon>
        <taxon>Euteleostomi</taxon>
        <taxon>Actinopterygii</taxon>
        <taxon>Neopterygii</taxon>
        <taxon>Teleostei</taxon>
        <taxon>Neoteleostei</taxon>
        <taxon>Acanthomorphata</taxon>
        <taxon>Anabantaria</taxon>
        <taxon>Anabantiformes</taxon>
        <taxon>Channoidei</taxon>
        <taxon>Channidae</taxon>
        <taxon>Channa</taxon>
    </lineage>
</organism>
<keyword evidence="12" id="KW-1015">Disulfide bond</keyword>
<feature type="domain" description="SCN5A-like C-terminal IQ motif" evidence="19">
    <location>
        <begin position="1464"/>
        <end position="1489"/>
    </location>
</feature>
<dbReference type="GO" id="GO:0005248">
    <property type="term" value="F:voltage-gated sodium channel activity"/>
    <property type="evidence" value="ECO:0007669"/>
    <property type="project" value="InterPro"/>
</dbReference>
<feature type="transmembrane region" description="Helical" evidence="16">
    <location>
        <begin position="471"/>
        <end position="488"/>
    </location>
</feature>
<feature type="transmembrane region" description="Helical" evidence="16">
    <location>
        <begin position="584"/>
        <end position="607"/>
    </location>
</feature>
<comment type="caution">
    <text evidence="20">The sequence shown here is derived from an EMBL/GenBank/DDBJ whole genome shotgun (WGS) entry which is preliminary data.</text>
</comment>
<keyword evidence="5 16" id="KW-0812">Transmembrane</keyword>
<feature type="transmembrane region" description="Helical" evidence="16">
    <location>
        <begin position="508"/>
        <end position="528"/>
    </location>
</feature>
<dbReference type="Gene3D" id="1.10.238.10">
    <property type="entry name" value="EF-hand"/>
    <property type="match status" value="1"/>
</dbReference>
<evidence type="ECO:0000256" key="6">
    <source>
        <dbReference type="ARBA" id="ARBA00022737"/>
    </source>
</evidence>
<keyword evidence="14" id="KW-0407">Ion channel</keyword>
<keyword evidence="8 16" id="KW-1133">Transmembrane helix</keyword>
<keyword evidence="11 16" id="KW-0472">Membrane</keyword>
<evidence type="ECO:0008006" key="22">
    <source>
        <dbReference type="Google" id="ProtNLM"/>
    </source>
</evidence>
<evidence type="ECO:0000256" key="8">
    <source>
        <dbReference type="ARBA" id="ARBA00022989"/>
    </source>
</evidence>
<dbReference type="InterPro" id="IPR043203">
    <property type="entry name" value="VGCC_Ca_Na"/>
</dbReference>
<evidence type="ECO:0000256" key="5">
    <source>
        <dbReference type="ARBA" id="ARBA00022692"/>
    </source>
</evidence>
<evidence type="ECO:0000256" key="4">
    <source>
        <dbReference type="ARBA" id="ARBA00022475"/>
    </source>
</evidence>
<dbReference type="Gene3D" id="1.20.120.350">
    <property type="entry name" value="Voltage-gated potassium channels. Chain C"/>
    <property type="match status" value="4"/>
</dbReference>
<evidence type="ECO:0000256" key="10">
    <source>
        <dbReference type="ARBA" id="ARBA00023065"/>
    </source>
</evidence>
<dbReference type="Pfam" id="PF24609">
    <property type="entry name" value="IQ_SCN5A_C"/>
    <property type="match status" value="1"/>
</dbReference>
<feature type="transmembrane region" description="Helical" evidence="16">
    <location>
        <begin position="802"/>
        <end position="821"/>
    </location>
</feature>
<keyword evidence="9" id="KW-0915">Sodium</keyword>
<feature type="transmembrane region" description="Helical" evidence="16">
    <location>
        <begin position="828"/>
        <end position="851"/>
    </location>
</feature>
<dbReference type="InterPro" id="IPR044564">
    <property type="entry name" value="Na_chnl_inactivation_gate"/>
</dbReference>
<dbReference type="Pfam" id="PF06512">
    <property type="entry name" value="Na_trans_assoc"/>
    <property type="match status" value="1"/>
</dbReference>
<keyword evidence="4" id="KW-1003">Cell membrane</keyword>
<feature type="domain" description="Ion transport" evidence="17">
    <location>
        <begin position="762"/>
        <end position="1031"/>
    </location>
</feature>
<dbReference type="GO" id="GO:0001518">
    <property type="term" value="C:voltage-gated sodium channel complex"/>
    <property type="evidence" value="ECO:0007669"/>
    <property type="project" value="InterPro"/>
</dbReference>
<keyword evidence="3" id="KW-0894">Sodium channel</keyword>
<feature type="transmembrane region" description="Helical" evidence="16">
    <location>
        <begin position="1001"/>
        <end position="1022"/>
    </location>
</feature>
<feature type="transmembrane region" description="Helical" evidence="16">
    <location>
        <begin position="384"/>
        <end position="402"/>
    </location>
</feature>
<keyword evidence="6" id="KW-0677">Repeat</keyword>
<dbReference type="SUPFAM" id="SSF81324">
    <property type="entry name" value="Voltage-gated potassium channels"/>
    <property type="match status" value="4"/>
</dbReference>